<dbReference type="Proteomes" id="UP000056968">
    <property type="component" value="Chromosome"/>
</dbReference>
<organism evidence="2 3">
    <name type="scientific">Sphingobium baderi</name>
    <dbReference type="NCBI Taxonomy" id="1332080"/>
    <lineage>
        <taxon>Bacteria</taxon>
        <taxon>Pseudomonadati</taxon>
        <taxon>Pseudomonadota</taxon>
        <taxon>Alphaproteobacteria</taxon>
        <taxon>Sphingomonadales</taxon>
        <taxon>Sphingomonadaceae</taxon>
        <taxon>Sphingobium</taxon>
    </lineage>
</organism>
<dbReference type="SUPFAM" id="SSF53474">
    <property type="entry name" value="alpha/beta-Hydrolases"/>
    <property type="match status" value="1"/>
</dbReference>
<protein>
    <recommendedName>
        <fullName evidence="1">Serine aminopeptidase S33 domain-containing protein</fullName>
    </recommendedName>
</protein>
<dbReference type="EMBL" id="CP013264">
    <property type="protein sequence ID" value="ALR20548.1"/>
    <property type="molecule type" value="Genomic_DNA"/>
</dbReference>
<dbReference type="RefSeq" id="WP_062064271.1">
    <property type="nucleotide sequence ID" value="NZ_CP013264.1"/>
</dbReference>
<name>A0A0S3EYM4_9SPHN</name>
<evidence type="ECO:0000313" key="3">
    <source>
        <dbReference type="Proteomes" id="UP000056968"/>
    </source>
</evidence>
<evidence type="ECO:0000259" key="1">
    <source>
        <dbReference type="Pfam" id="PF12146"/>
    </source>
</evidence>
<reference evidence="2 3" key="1">
    <citation type="submission" date="2015-11" db="EMBL/GenBank/DDBJ databases">
        <title>A Two-component Flavoprotein Monooxygenase System MeaXY Responsible for para-Hydroxylation of 2-Methyl-6-ethylaniline and 2,6-Diethylaniline in Sphingobium baderi DE-13.</title>
        <authorList>
            <person name="Cheng M."/>
            <person name="Meng Q."/>
            <person name="Yang Y."/>
            <person name="Chu C."/>
            <person name="Yan X."/>
            <person name="He J."/>
            <person name="Li S."/>
        </authorList>
    </citation>
    <scope>NUCLEOTIDE SEQUENCE [LARGE SCALE GENOMIC DNA]</scope>
    <source>
        <strain evidence="2 3">DE-13</strain>
    </source>
</reference>
<proteinExistence type="predicted"/>
<dbReference type="InterPro" id="IPR022742">
    <property type="entry name" value="Hydrolase_4"/>
</dbReference>
<dbReference type="OrthoDB" id="4512892at2"/>
<dbReference type="Pfam" id="PF12146">
    <property type="entry name" value="Hydrolase_4"/>
    <property type="match status" value="1"/>
</dbReference>
<sequence length="357" mass="38002">MGTPIELTIDVTEAAGLGMPAHVAVSVFLPDADGLAQPPVVCFAFPGGGYNRRYYSFDMPDGSGGGEAGYHNARGWIVVACDHLGFGDSTIPDDDKLDLDIVAAANDATVRAIMDRIEAGTLVDSFPAVPGATRIGIGQSMGGCFAIVAQGNHETFDGIATLGYSGIHTIVPTRPGQPEATWPWISRRSPLAAPKIYNLAALAASKGPQLGDAEALKEAARKGEHPFQWSFHWDDEPADWVTLDMEASAGLLDTLPPWRSATTPACGVYMVAPGAVALEAASIRVPVLIAVGERDVVPDPWAEPKAFKSASDVQLFVCPRMAHMHNFAHTRTLFWERIQNWGDGVARMRSLAATIAD</sequence>
<dbReference type="Gene3D" id="3.40.50.1820">
    <property type="entry name" value="alpha/beta hydrolase"/>
    <property type="match status" value="1"/>
</dbReference>
<accession>A0A0S3EYM4</accession>
<keyword evidence="3" id="KW-1185">Reference proteome</keyword>
<dbReference type="KEGG" id="sbd:ATN00_09760"/>
<evidence type="ECO:0000313" key="2">
    <source>
        <dbReference type="EMBL" id="ALR20548.1"/>
    </source>
</evidence>
<gene>
    <name evidence="2" type="ORF">ATN00_09760</name>
</gene>
<dbReference type="InterPro" id="IPR029058">
    <property type="entry name" value="AB_hydrolase_fold"/>
</dbReference>
<dbReference type="AlphaFoldDB" id="A0A0S3EYM4"/>
<feature type="domain" description="Serine aminopeptidase S33" evidence="1">
    <location>
        <begin position="72"/>
        <end position="324"/>
    </location>
</feature>